<keyword evidence="6" id="KW-1185">Reference proteome</keyword>
<dbReference type="PANTHER" id="PTHR45772:SF7">
    <property type="entry name" value="AMINO ACID ABC TRANSPORTER ATP-BINDING PROTEIN"/>
    <property type="match status" value="1"/>
</dbReference>
<dbReference type="GO" id="GO:0005304">
    <property type="term" value="F:L-valine transmembrane transporter activity"/>
    <property type="evidence" value="ECO:0007669"/>
    <property type="project" value="TreeGrafter"/>
</dbReference>
<sequence>MIAGFLKPDSGSVAFCGESITGKTPEEIARIGMVRTFQITQPFAGLSVVENIQVGAFMRERNRRLAEIKAREVGTRLGLDRLLDTPAAGLTVAARKRLEVARVLATDPQLILLDEVMAGLNPTEINETVRMVKTVRDTGITIVLIEHVMQAVAELAEDTYVLAEGRLIARGTPREIANNPKVIESYLGQGASKRIRHA</sequence>
<evidence type="ECO:0000313" key="5">
    <source>
        <dbReference type="EMBL" id="SMH27706.1"/>
    </source>
</evidence>
<proteinExistence type="predicted"/>
<dbReference type="GO" id="GO:0015808">
    <property type="term" value="P:L-alanine transport"/>
    <property type="evidence" value="ECO:0007669"/>
    <property type="project" value="TreeGrafter"/>
</dbReference>
<keyword evidence="2" id="KW-0547">Nucleotide-binding</keyword>
<dbReference type="Pfam" id="PF12399">
    <property type="entry name" value="BCA_ABC_TP_C"/>
    <property type="match status" value="1"/>
</dbReference>
<evidence type="ECO:0000259" key="4">
    <source>
        <dbReference type="PROSITE" id="PS50893"/>
    </source>
</evidence>
<dbReference type="GO" id="GO:0016887">
    <property type="term" value="F:ATP hydrolysis activity"/>
    <property type="evidence" value="ECO:0007669"/>
    <property type="project" value="InterPro"/>
</dbReference>
<dbReference type="GO" id="GO:0005886">
    <property type="term" value="C:plasma membrane"/>
    <property type="evidence" value="ECO:0007669"/>
    <property type="project" value="TreeGrafter"/>
</dbReference>
<organism evidence="5 6">
    <name type="scientific">Mesorhizobium australicum</name>
    <dbReference type="NCBI Taxonomy" id="536018"/>
    <lineage>
        <taxon>Bacteria</taxon>
        <taxon>Pseudomonadati</taxon>
        <taxon>Pseudomonadota</taxon>
        <taxon>Alphaproteobacteria</taxon>
        <taxon>Hyphomicrobiales</taxon>
        <taxon>Phyllobacteriaceae</taxon>
        <taxon>Mesorhizobium</taxon>
    </lineage>
</organism>
<feature type="domain" description="ABC transporter" evidence="4">
    <location>
        <begin position="8"/>
        <end position="189"/>
    </location>
</feature>
<dbReference type="GO" id="GO:0015188">
    <property type="term" value="F:L-isoleucine transmembrane transporter activity"/>
    <property type="evidence" value="ECO:0007669"/>
    <property type="project" value="TreeGrafter"/>
</dbReference>
<dbReference type="InterPro" id="IPR032823">
    <property type="entry name" value="BCA_ABC_TP_C"/>
</dbReference>
<dbReference type="GO" id="GO:0042941">
    <property type="term" value="P:D-alanine transmembrane transport"/>
    <property type="evidence" value="ECO:0007669"/>
    <property type="project" value="TreeGrafter"/>
</dbReference>
<evidence type="ECO:0000256" key="1">
    <source>
        <dbReference type="ARBA" id="ARBA00022448"/>
    </source>
</evidence>
<dbReference type="GO" id="GO:1903805">
    <property type="term" value="P:L-valine import across plasma membrane"/>
    <property type="evidence" value="ECO:0007669"/>
    <property type="project" value="TreeGrafter"/>
</dbReference>
<protein>
    <submittedName>
        <fullName evidence="5">Amino acid/amide ABC transporter ATP-binding protein 1, HAAT family</fullName>
    </submittedName>
</protein>
<dbReference type="AlphaFoldDB" id="A0A1X7MUK3"/>
<dbReference type="InterPro" id="IPR003439">
    <property type="entry name" value="ABC_transporter-like_ATP-bd"/>
</dbReference>
<gene>
    <name evidence="5" type="ORF">SAMN02982922_0611</name>
</gene>
<keyword evidence="1" id="KW-0813">Transport</keyword>
<name>A0A1X7MUK3_9HYPH</name>
<dbReference type="GO" id="GO:0005524">
    <property type="term" value="F:ATP binding"/>
    <property type="evidence" value="ECO:0007669"/>
    <property type="project" value="UniProtKB-KW"/>
</dbReference>
<dbReference type="GO" id="GO:1903806">
    <property type="term" value="P:L-isoleucine import across plasma membrane"/>
    <property type="evidence" value="ECO:0007669"/>
    <property type="project" value="TreeGrafter"/>
</dbReference>
<keyword evidence="3 5" id="KW-0067">ATP-binding</keyword>
<reference evidence="5 6" key="1">
    <citation type="submission" date="2017-04" db="EMBL/GenBank/DDBJ databases">
        <authorList>
            <person name="Afonso C.L."/>
            <person name="Miller P.J."/>
            <person name="Scott M.A."/>
            <person name="Spackman E."/>
            <person name="Goraichik I."/>
            <person name="Dimitrov K.M."/>
            <person name="Suarez D.L."/>
            <person name="Swayne D.E."/>
        </authorList>
    </citation>
    <scope>NUCLEOTIDE SEQUENCE [LARGE SCALE GENOMIC DNA]</scope>
    <source>
        <strain evidence="5 6">B5P</strain>
    </source>
</reference>
<dbReference type="InterPro" id="IPR027417">
    <property type="entry name" value="P-loop_NTPase"/>
</dbReference>
<evidence type="ECO:0000256" key="3">
    <source>
        <dbReference type="ARBA" id="ARBA00022840"/>
    </source>
</evidence>
<dbReference type="EMBL" id="FXBL01000004">
    <property type="protein sequence ID" value="SMH27706.1"/>
    <property type="molecule type" value="Genomic_DNA"/>
</dbReference>
<dbReference type="PROSITE" id="PS50893">
    <property type="entry name" value="ABC_TRANSPORTER_2"/>
    <property type="match status" value="1"/>
</dbReference>
<accession>A0A1X7MUK3</accession>
<dbReference type="Proteomes" id="UP000193083">
    <property type="component" value="Unassembled WGS sequence"/>
</dbReference>
<dbReference type="InterPro" id="IPR051120">
    <property type="entry name" value="ABC_AA/LPS_Transport"/>
</dbReference>
<evidence type="ECO:0000313" key="6">
    <source>
        <dbReference type="Proteomes" id="UP000193083"/>
    </source>
</evidence>
<dbReference type="SUPFAM" id="SSF52540">
    <property type="entry name" value="P-loop containing nucleoside triphosphate hydrolases"/>
    <property type="match status" value="1"/>
</dbReference>
<dbReference type="Pfam" id="PF00005">
    <property type="entry name" value="ABC_tran"/>
    <property type="match status" value="1"/>
</dbReference>
<evidence type="ECO:0000256" key="2">
    <source>
        <dbReference type="ARBA" id="ARBA00022741"/>
    </source>
</evidence>
<dbReference type="GO" id="GO:0015192">
    <property type="term" value="F:L-phenylalanine transmembrane transporter activity"/>
    <property type="evidence" value="ECO:0007669"/>
    <property type="project" value="TreeGrafter"/>
</dbReference>
<dbReference type="PANTHER" id="PTHR45772">
    <property type="entry name" value="CONSERVED COMPONENT OF ABC TRANSPORTER FOR NATURAL AMINO ACIDS-RELATED"/>
    <property type="match status" value="1"/>
</dbReference>
<dbReference type="Gene3D" id="3.40.50.300">
    <property type="entry name" value="P-loop containing nucleotide triphosphate hydrolases"/>
    <property type="match status" value="1"/>
</dbReference>